<keyword evidence="4" id="KW-1185">Reference proteome</keyword>
<evidence type="ECO:0000313" key="4">
    <source>
        <dbReference type="Proteomes" id="UP001201980"/>
    </source>
</evidence>
<gene>
    <name evidence="3" type="ORF">MKZ38_009488</name>
</gene>
<evidence type="ECO:0000313" key="3">
    <source>
        <dbReference type="EMBL" id="KAJ2892673.1"/>
    </source>
</evidence>
<protein>
    <submittedName>
        <fullName evidence="3">Uncharacterized protein</fullName>
    </submittedName>
</protein>
<dbReference type="Proteomes" id="UP001201980">
    <property type="component" value="Unassembled WGS sequence"/>
</dbReference>
<reference evidence="3" key="1">
    <citation type="submission" date="2022-07" db="EMBL/GenBank/DDBJ databases">
        <title>Draft genome sequence of Zalerion maritima ATCC 34329, a (micro)plastics degrading marine fungus.</title>
        <authorList>
            <person name="Paco A."/>
            <person name="Goncalves M.F.M."/>
            <person name="Rocha-Santos T.A.P."/>
            <person name="Alves A."/>
        </authorList>
    </citation>
    <scope>NUCLEOTIDE SEQUENCE</scope>
    <source>
        <strain evidence="3">ATCC 34329</strain>
    </source>
</reference>
<dbReference type="AlphaFoldDB" id="A0AAD5RGC5"/>
<keyword evidence="1" id="KW-0175">Coiled coil</keyword>
<feature type="coiled-coil region" evidence="1">
    <location>
        <begin position="262"/>
        <end position="296"/>
    </location>
</feature>
<dbReference type="EMBL" id="JAKWBI020000752">
    <property type="protein sequence ID" value="KAJ2892673.1"/>
    <property type="molecule type" value="Genomic_DNA"/>
</dbReference>
<evidence type="ECO:0000256" key="2">
    <source>
        <dbReference type="SAM" id="MobiDB-lite"/>
    </source>
</evidence>
<accession>A0AAD5RGC5</accession>
<proteinExistence type="predicted"/>
<comment type="caution">
    <text evidence="3">The sequence shown here is derived from an EMBL/GenBank/DDBJ whole genome shotgun (WGS) entry which is preliminary data.</text>
</comment>
<organism evidence="3 4">
    <name type="scientific">Zalerion maritima</name>
    <dbReference type="NCBI Taxonomy" id="339359"/>
    <lineage>
        <taxon>Eukaryota</taxon>
        <taxon>Fungi</taxon>
        <taxon>Dikarya</taxon>
        <taxon>Ascomycota</taxon>
        <taxon>Pezizomycotina</taxon>
        <taxon>Sordariomycetes</taxon>
        <taxon>Lulworthiomycetidae</taxon>
        <taxon>Lulworthiales</taxon>
        <taxon>Lulworthiaceae</taxon>
        <taxon>Zalerion</taxon>
    </lineage>
</organism>
<evidence type="ECO:0000256" key="1">
    <source>
        <dbReference type="SAM" id="Coils"/>
    </source>
</evidence>
<name>A0AAD5RGC5_9PEZI</name>
<sequence length="376" mass="41738">MAHTASDKRRVYLECAGLFVGQTALFRQRPVIHEFVLKHKARIPKLIGDLGITKVVDIAQDLLKARIFEQVSRAKVEFPESFQASAAQDAPRTECELIAAQSAAEDALVDEQNDQNSEGLAEASLDPARPKDDDAYAVGPPSQHTACLPYGAQHAILTAVQRVLEECCFDSWSNHRPDLLEGRDCASAVELTTWTRLLTKDSGGLPEHALRRDGKNFTKVVSSIYELRHTAVHRIPIPARRVSQLVQCAIAFAEALLDNHRAAQLKDLHDEIENKIEAMQLRITRLEEAAAKELQEVYTQRAELDRKATEIAEHLAGNSHSTKSFAGRLLEESVGNIFREADPASVRGAHGGSRHSRWYGAFGLWQISTQDDTAQR</sequence>
<feature type="region of interest" description="Disordered" evidence="2">
    <location>
        <begin position="108"/>
        <end position="140"/>
    </location>
</feature>